<dbReference type="InterPro" id="IPR012902">
    <property type="entry name" value="N_methyl_site"/>
</dbReference>
<evidence type="ECO:0000313" key="2">
    <source>
        <dbReference type="EMBL" id="TWU29428.1"/>
    </source>
</evidence>
<evidence type="ECO:0000259" key="1">
    <source>
        <dbReference type="Pfam" id="PF07596"/>
    </source>
</evidence>
<evidence type="ECO:0000313" key="3">
    <source>
        <dbReference type="Proteomes" id="UP000318437"/>
    </source>
</evidence>
<dbReference type="Proteomes" id="UP000318437">
    <property type="component" value="Unassembled WGS sequence"/>
</dbReference>
<accession>A0A5C6CYF2</accession>
<name>A0A5C6CYF2_9BACT</name>
<sequence>MVRRIARSRAFRSRLAFTLVELLVVIAIIGVLVALLLPAIQAAREAARRSQCVNNLHNIALATHNFASARGTLPPGDVRDPFFNGGSQIKSMYSWITLIMPYIEEANAQGIMDWTQGLEVNQNSSTPAHHIFLKTFACPSEVNQAADIGIVNDFYGARGNYVGNAGLGWFWADDISPNDQLSGWLNDTSAGGNPLKARPSPTGVHMTALGTFVVSTLTPIKGRKFGAFTDGTSNTAAICELRLVPNGDVADTRGAMHFGPSSLYMHDWVPNVAFGARNDLNGFRAEDFTRWCDRQGAPKDIAPCRPTSGGYLGLWQHTARSYHNGGVNLAMADGSTRFVSDDIDPLVWLALGTSDGGEVIDSRF</sequence>
<dbReference type="SUPFAM" id="SSF54523">
    <property type="entry name" value="Pili subunits"/>
    <property type="match status" value="1"/>
</dbReference>
<keyword evidence="3" id="KW-1185">Reference proteome</keyword>
<dbReference type="Pfam" id="PF07596">
    <property type="entry name" value="SBP_bac_10"/>
    <property type="match status" value="1"/>
</dbReference>
<organism evidence="2 3">
    <name type="scientific">Bythopirellula polymerisocia</name>
    <dbReference type="NCBI Taxonomy" id="2528003"/>
    <lineage>
        <taxon>Bacteria</taxon>
        <taxon>Pseudomonadati</taxon>
        <taxon>Planctomycetota</taxon>
        <taxon>Planctomycetia</taxon>
        <taxon>Pirellulales</taxon>
        <taxon>Lacipirellulaceae</taxon>
        <taxon>Bythopirellula</taxon>
    </lineage>
</organism>
<dbReference type="NCBIfam" id="TIGR04294">
    <property type="entry name" value="pre_pil_HX9DG"/>
    <property type="match status" value="1"/>
</dbReference>
<reference evidence="2 3" key="1">
    <citation type="submission" date="2019-02" db="EMBL/GenBank/DDBJ databases">
        <title>Deep-cultivation of Planctomycetes and their phenomic and genomic characterization uncovers novel biology.</title>
        <authorList>
            <person name="Wiegand S."/>
            <person name="Jogler M."/>
            <person name="Boedeker C."/>
            <person name="Pinto D."/>
            <person name="Vollmers J."/>
            <person name="Rivas-Marin E."/>
            <person name="Kohn T."/>
            <person name="Peeters S.H."/>
            <person name="Heuer A."/>
            <person name="Rast P."/>
            <person name="Oberbeckmann S."/>
            <person name="Bunk B."/>
            <person name="Jeske O."/>
            <person name="Meyerdierks A."/>
            <person name="Storesund J.E."/>
            <person name="Kallscheuer N."/>
            <person name="Luecker S."/>
            <person name="Lage O.M."/>
            <person name="Pohl T."/>
            <person name="Merkel B.J."/>
            <person name="Hornburger P."/>
            <person name="Mueller R.-W."/>
            <person name="Bruemmer F."/>
            <person name="Labrenz M."/>
            <person name="Spormann A.M."/>
            <person name="Op Den Camp H."/>
            <person name="Overmann J."/>
            <person name="Amann R."/>
            <person name="Jetten M.S.M."/>
            <person name="Mascher T."/>
            <person name="Medema M.H."/>
            <person name="Devos D.P."/>
            <person name="Kaster A.-K."/>
            <person name="Ovreas L."/>
            <person name="Rohde M."/>
            <person name="Galperin M.Y."/>
            <person name="Jogler C."/>
        </authorList>
    </citation>
    <scope>NUCLEOTIDE SEQUENCE [LARGE SCALE GENOMIC DNA]</scope>
    <source>
        <strain evidence="2 3">Pla144</strain>
    </source>
</reference>
<dbReference type="InterPro" id="IPR027558">
    <property type="entry name" value="Pre_pil_HX9DG_C"/>
</dbReference>
<dbReference type="OrthoDB" id="251754at2"/>
<dbReference type="Gene3D" id="3.30.700.10">
    <property type="entry name" value="Glycoprotein, Type 4 Pilin"/>
    <property type="match status" value="1"/>
</dbReference>
<proteinExistence type="predicted"/>
<dbReference type="RefSeq" id="WP_146448927.1">
    <property type="nucleotide sequence ID" value="NZ_SJPS01000001.1"/>
</dbReference>
<dbReference type="NCBIfam" id="TIGR02532">
    <property type="entry name" value="IV_pilin_GFxxxE"/>
    <property type="match status" value="1"/>
</dbReference>
<dbReference type="AlphaFoldDB" id="A0A5C6CYF2"/>
<gene>
    <name evidence="2" type="ORF">Pla144_02060</name>
</gene>
<dbReference type="EMBL" id="SJPS01000001">
    <property type="protein sequence ID" value="TWU29428.1"/>
    <property type="molecule type" value="Genomic_DNA"/>
</dbReference>
<protein>
    <recommendedName>
        <fullName evidence="1">DUF1559 domain-containing protein</fullName>
    </recommendedName>
</protein>
<dbReference type="InterPro" id="IPR011453">
    <property type="entry name" value="DUF1559"/>
</dbReference>
<dbReference type="InterPro" id="IPR045584">
    <property type="entry name" value="Pilin-like"/>
</dbReference>
<comment type="caution">
    <text evidence="2">The sequence shown here is derived from an EMBL/GenBank/DDBJ whole genome shotgun (WGS) entry which is preliminary data.</text>
</comment>
<dbReference type="PANTHER" id="PTHR30093">
    <property type="entry name" value="GENERAL SECRETION PATHWAY PROTEIN G"/>
    <property type="match status" value="1"/>
</dbReference>
<dbReference type="Pfam" id="PF07963">
    <property type="entry name" value="N_methyl"/>
    <property type="match status" value="1"/>
</dbReference>
<dbReference type="PANTHER" id="PTHR30093:SF2">
    <property type="entry name" value="TYPE II SECRETION SYSTEM PROTEIN H"/>
    <property type="match status" value="1"/>
</dbReference>
<feature type="domain" description="DUF1559" evidence="1">
    <location>
        <begin position="41"/>
        <end position="345"/>
    </location>
</feature>